<dbReference type="SUPFAM" id="SSF51445">
    <property type="entry name" value="(Trans)glycosidases"/>
    <property type="match status" value="1"/>
</dbReference>
<comment type="caution">
    <text evidence="1">The sequence shown here is derived from an EMBL/GenBank/DDBJ whole genome shotgun (WGS) entry which is preliminary data.</text>
</comment>
<accession>A0A178MV95</accession>
<organism evidence="1 2">
    <name type="scientific">Magnetospirillum moscoviense</name>
    <dbReference type="NCBI Taxonomy" id="1437059"/>
    <lineage>
        <taxon>Bacteria</taxon>
        <taxon>Pseudomonadati</taxon>
        <taxon>Pseudomonadota</taxon>
        <taxon>Alphaproteobacteria</taxon>
        <taxon>Rhodospirillales</taxon>
        <taxon>Rhodospirillaceae</taxon>
        <taxon>Magnetospirillum</taxon>
    </lineage>
</organism>
<dbReference type="Proteomes" id="UP000078543">
    <property type="component" value="Unassembled WGS sequence"/>
</dbReference>
<evidence type="ECO:0008006" key="3">
    <source>
        <dbReference type="Google" id="ProtNLM"/>
    </source>
</evidence>
<dbReference type="Gene3D" id="3.20.20.80">
    <property type="entry name" value="Glycosidases"/>
    <property type="match status" value="1"/>
</dbReference>
<protein>
    <recommendedName>
        <fullName evidence="3">GH18 domain-containing protein</fullName>
    </recommendedName>
</protein>
<dbReference type="STRING" id="1437059.A6A05_08670"/>
<dbReference type="OrthoDB" id="9795421at2"/>
<dbReference type="RefSeq" id="WP_068498430.1">
    <property type="nucleotide sequence ID" value="NZ_LWQU01000119.1"/>
</dbReference>
<dbReference type="AlphaFoldDB" id="A0A178MV95"/>
<reference evidence="1 2" key="1">
    <citation type="submission" date="2016-04" db="EMBL/GenBank/DDBJ databases">
        <title>Draft genome sequence of freshwater magnetotactic bacteria Magnetospirillum marisnigri SP-1 and Magnetospirillum moscoviense BB-1.</title>
        <authorList>
            <person name="Koziaeva V."/>
            <person name="Dziuba M.V."/>
            <person name="Ivanov T.M."/>
            <person name="Kuznetsov B."/>
            <person name="Grouzdev D.S."/>
        </authorList>
    </citation>
    <scope>NUCLEOTIDE SEQUENCE [LARGE SCALE GENOMIC DNA]</scope>
    <source>
        <strain evidence="1 2">BB-1</strain>
    </source>
</reference>
<name>A0A178MV95_9PROT</name>
<dbReference type="EMBL" id="LWQU01000119">
    <property type="protein sequence ID" value="OAN54236.1"/>
    <property type="molecule type" value="Genomic_DNA"/>
</dbReference>
<evidence type="ECO:0000313" key="2">
    <source>
        <dbReference type="Proteomes" id="UP000078543"/>
    </source>
</evidence>
<sequence>MVDDLVGTKYLSLGGGKDTGHITAASLQATNAAIAAGSFSGYQGLAYDIEEGDGGLAALFAQSFAAAKAAGLKVLVTVSHSAPYGIPDAAQLMAGFFQDGNIDFLSPQLYTNGTEATNDWETTAGVTWQSYATAKAAVIPSIVTASLYTDAQTALAQAGVTTQGYVVWNC</sequence>
<proteinExistence type="predicted"/>
<gene>
    <name evidence="1" type="ORF">A6A05_08670</name>
</gene>
<dbReference type="InterPro" id="IPR017853">
    <property type="entry name" value="GH"/>
</dbReference>
<keyword evidence="2" id="KW-1185">Reference proteome</keyword>
<evidence type="ECO:0000313" key="1">
    <source>
        <dbReference type="EMBL" id="OAN54236.1"/>
    </source>
</evidence>